<organism evidence="2 3">
    <name type="scientific">Mycena citricolor</name>
    <dbReference type="NCBI Taxonomy" id="2018698"/>
    <lineage>
        <taxon>Eukaryota</taxon>
        <taxon>Fungi</taxon>
        <taxon>Dikarya</taxon>
        <taxon>Basidiomycota</taxon>
        <taxon>Agaricomycotina</taxon>
        <taxon>Agaricomycetes</taxon>
        <taxon>Agaricomycetidae</taxon>
        <taxon>Agaricales</taxon>
        <taxon>Marasmiineae</taxon>
        <taxon>Mycenaceae</taxon>
        <taxon>Mycena</taxon>
    </lineage>
</organism>
<evidence type="ECO:0000256" key="1">
    <source>
        <dbReference type="SAM" id="MobiDB-lite"/>
    </source>
</evidence>
<dbReference type="EMBL" id="CAVNYO010000169">
    <property type="protein sequence ID" value="CAK5270720.1"/>
    <property type="molecule type" value="Genomic_DNA"/>
</dbReference>
<evidence type="ECO:0000313" key="3">
    <source>
        <dbReference type="Proteomes" id="UP001295794"/>
    </source>
</evidence>
<gene>
    <name evidence="2" type="ORF">MYCIT1_LOCUS15364</name>
</gene>
<dbReference type="AlphaFoldDB" id="A0AAD2H8G5"/>
<protein>
    <submittedName>
        <fullName evidence="2">Uncharacterized protein</fullName>
    </submittedName>
</protein>
<proteinExistence type="predicted"/>
<sequence>MCRRPESLHMQLLANVLCLRVETYCHWPVERDAVRDPLKVRPARVQDGQSSFVLQPKAKLSVRARCGRDERLGSLRKIWARGIRTRRTRERASTDQTHSRRSEGTDAACDPSLPLPRAVPLWLPPCRYQP</sequence>
<feature type="compositionally biased region" description="Basic and acidic residues" evidence="1">
    <location>
        <begin position="90"/>
        <end position="104"/>
    </location>
</feature>
<evidence type="ECO:0000313" key="2">
    <source>
        <dbReference type="EMBL" id="CAK5270720.1"/>
    </source>
</evidence>
<name>A0AAD2H8G5_9AGAR</name>
<keyword evidence="3" id="KW-1185">Reference proteome</keyword>
<comment type="caution">
    <text evidence="2">The sequence shown here is derived from an EMBL/GenBank/DDBJ whole genome shotgun (WGS) entry which is preliminary data.</text>
</comment>
<feature type="region of interest" description="Disordered" evidence="1">
    <location>
        <begin position="86"/>
        <end position="112"/>
    </location>
</feature>
<dbReference type="Proteomes" id="UP001295794">
    <property type="component" value="Unassembled WGS sequence"/>
</dbReference>
<accession>A0AAD2H8G5</accession>
<reference evidence="2" key="1">
    <citation type="submission" date="2023-11" db="EMBL/GenBank/DDBJ databases">
        <authorList>
            <person name="De Vega J J."/>
            <person name="De Vega J J."/>
        </authorList>
    </citation>
    <scope>NUCLEOTIDE SEQUENCE</scope>
</reference>